<dbReference type="Proteomes" id="UP001054902">
    <property type="component" value="Unassembled WGS sequence"/>
</dbReference>
<reference evidence="2 3" key="1">
    <citation type="journal article" date="2021" name="Sci. Rep.">
        <title>The genome of the diatom Chaetoceros tenuissimus carries an ancient integrated fragment of an extant virus.</title>
        <authorList>
            <person name="Hongo Y."/>
            <person name="Kimura K."/>
            <person name="Takaki Y."/>
            <person name="Yoshida Y."/>
            <person name="Baba S."/>
            <person name="Kobayashi G."/>
            <person name="Nagasaki K."/>
            <person name="Hano T."/>
            <person name="Tomaru Y."/>
        </authorList>
    </citation>
    <scope>NUCLEOTIDE SEQUENCE [LARGE SCALE GENOMIC DNA]</scope>
    <source>
        <strain evidence="2 3">NIES-3715</strain>
    </source>
</reference>
<name>A0AAD3CHK3_9STRA</name>
<feature type="region of interest" description="Disordered" evidence="1">
    <location>
        <begin position="793"/>
        <end position="813"/>
    </location>
</feature>
<accession>A0AAD3CHK3</accession>
<evidence type="ECO:0000256" key="1">
    <source>
        <dbReference type="SAM" id="MobiDB-lite"/>
    </source>
</evidence>
<keyword evidence="3" id="KW-1185">Reference proteome</keyword>
<evidence type="ECO:0000313" key="2">
    <source>
        <dbReference type="EMBL" id="GFH45983.1"/>
    </source>
</evidence>
<evidence type="ECO:0000313" key="3">
    <source>
        <dbReference type="Proteomes" id="UP001054902"/>
    </source>
</evidence>
<feature type="compositionally biased region" description="Polar residues" evidence="1">
    <location>
        <begin position="40"/>
        <end position="53"/>
    </location>
</feature>
<organism evidence="2 3">
    <name type="scientific">Chaetoceros tenuissimus</name>
    <dbReference type="NCBI Taxonomy" id="426638"/>
    <lineage>
        <taxon>Eukaryota</taxon>
        <taxon>Sar</taxon>
        <taxon>Stramenopiles</taxon>
        <taxon>Ochrophyta</taxon>
        <taxon>Bacillariophyta</taxon>
        <taxon>Coscinodiscophyceae</taxon>
        <taxon>Chaetocerotophycidae</taxon>
        <taxon>Chaetocerotales</taxon>
        <taxon>Chaetocerotaceae</taxon>
        <taxon>Chaetoceros</taxon>
    </lineage>
</organism>
<feature type="compositionally biased region" description="Basic and acidic residues" evidence="1">
    <location>
        <begin position="7"/>
        <end position="32"/>
    </location>
</feature>
<comment type="caution">
    <text evidence="2">The sequence shown here is derived from an EMBL/GenBank/DDBJ whole genome shotgun (WGS) entry which is preliminary data.</text>
</comment>
<gene>
    <name evidence="2" type="ORF">CTEN210_02457</name>
</gene>
<dbReference type="EMBL" id="BLLK01000022">
    <property type="protein sequence ID" value="GFH45983.1"/>
    <property type="molecule type" value="Genomic_DNA"/>
</dbReference>
<dbReference type="AlphaFoldDB" id="A0AAD3CHK3"/>
<proteinExistence type="predicted"/>
<protein>
    <submittedName>
        <fullName evidence="2">Uncharacterized protein</fullName>
    </submittedName>
</protein>
<sequence length="987" mass="110259">MTSGKARKAERSSRDDAPQSKRQRQSIEKLSDSEMEEVSLLNSSNGGKATTDQSKLDTIQSIQAKMLVLQNSIEQEKARLVKLGVHVSPITNVPTPPTQQDSEESNPLNPIQIAQEVEETDHPSSACSGSCSHDHFSGTFLPQEMLDAIKLHELIDKVLGIYKDSASNEHLGESMDDLTKETIDGLYKPIHKSWQCSENKDMLKDKGIIDGLNRTMQECGGFIPTPFNCNIDGKRKVVPFTANYTGPGAMKTWEMLTQVNDYFGPDVGMLVLNFCAYDIGDPNFLDYLKQIAILIRKLQPYLDQPEFKESVEMIKVLNSTLDTISHCCRKTQEYVYPAVCKYLADNYVVLALINFSTHTGRKVFGGGMGPFEFIGNYFSNSVLHDNQFHLSHLLHKEVFLTEENFQPFFLTIIVLHATSSDLNVVQVLEELKDEETADEHIGNIYEILKRFAYSKTRAAELCQYYLTKVRSIKLAILSKCIEQMNRERSNQPTSGQYIKDEISSRFSIRFKYVYPYEQCTGNIDGNGSRIPCPNICESKGLCKSCKYGQCRGTKDNGNQCGKYAQYSDGLCKGCKFGTCGGTKDNNFHCGNSAQFSDGLCQSCKFGTCRGHEDNGLQCKNDARSMHGFCNRHKFGKCNREENGVQCGNFAISDEGLCLRHKFGKCIHEEKGVQCINDAINSDHLCEDHQIYYCDRGCGNLGTVCVEMITSNVEKGSLGVTVEFADMIVITKVKPVSQIAEITKAGDILLSIIINGLEYSKWTSKKDFIDFIKENMNEKKTIVLARRKREQETISSNCKSSPQETSTCQSTDMTSSINIDSKETISINLCEKCYGFGMTDRSTFPCPARGLGSGHKDAILSVPEGQKLTHGVKLICEHDGCKARRPFVYCAFENHVFASRCFGDVIKHKCLEGKILCPYKKGSWSGPISHSGATLSPKRGEVLNHEGELNCSHEKCRNSGKSSLYCALCEEGVPSENFYDKSMHKCME</sequence>
<feature type="region of interest" description="Disordered" evidence="1">
    <location>
        <begin position="1"/>
        <end position="53"/>
    </location>
</feature>